<protein>
    <submittedName>
        <fullName evidence="1">Uncharacterized protein</fullName>
    </submittedName>
</protein>
<dbReference type="EMBL" id="LNYJ01000011">
    <property type="protein sequence ID" value="KTD17360.1"/>
    <property type="molecule type" value="Genomic_DNA"/>
</dbReference>
<accession>A0A0W0VB67</accession>
<dbReference type="PATRIC" id="fig|456.5.peg.1779"/>
<dbReference type="STRING" id="456.Ljor_1666"/>
<comment type="caution">
    <text evidence="1">The sequence shown here is derived from an EMBL/GenBank/DDBJ whole genome shotgun (WGS) entry which is preliminary data.</text>
</comment>
<sequence>MANIAALRWLPRGYDKAPVIQYMLVDEDLEYIIYPKEIVVSELKDNLRAIFLEIEKASGNRSYILRYKSITRSYGAHRRDSEQFHFLLNNILRYKNLARPNSRTASLLKKEDLKHFKRALYFLDIDCQARGKAFVAHLWAIALKASKKRVNDAIKEIWKKRQGIHRMNQKAMSKFTDFYSHLA</sequence>
<dbReference type="AlphaFoldDB" id="A0A0W0VB67"/>
<keyword evidence="2" id="KW-1185">Reference proteome</keyword>
<dbReference type="RefSeq" id="WP_232003988.1">
    <property type="nucleotide sequence ID" value="NZ_CAAAIC010000009.1"/>
</dbReference>
<reference evidence="1 2" key="1">
    <citation type="submission" date="2015-11" db="EMBL/GenBank/DDBJ databases">
        <title>Genomic analysis of 38 Legionella species identifies large and diverse effector repertoires.</title>
        <authorList>
            <person name="Burstein D."/>
            <person name="Amaro F."/>
            <person name="Zusman T."/>
            <person name="Lifshitz Z."/>
            <person name="Cohen O."/>
            <person name="Gilbert J.A."/>
            <person name="Pupko T."/>
            <person name="Shuman H.A."/>
            <person name="Segal G."/>
        </authorList>
    </citation>
    <scope>NUCLEOTIDE SEQUENCE [LARGE SCALE GENOMIC DNA]</scope>
    <source>
        <strain evidence="1 2">BL-540</strain>
    </source>
</reference>
<dbReference type="Proteomes" id="UP000055035">
    <property type="component" value="Unassembled WGS sequence"/>
</dbReference>
<evidence type="ECO:0000313" key="2">
    <source>
        <dbReference type="Proteomes" id="UP000055035"/>
    </source>
</evidence>
<evidence type="ECO:0000313" key="1">
    <source>
        <dbReference type="EMBL" id="KTD17360.1"/>
    </source>
</evidence>
<name>A0A0W0VB67_9GAMM</name>
<organism evidence="1 2">
    <name type="scientific">Legionella jordanis</name>
    <dbReference type="NCBI Taxonomy" id="456"/>
    <lineage>
        <taxon>Bacteria</taxon>
        <taxon>Pseudomonadati</taxon>
        <taxon>Pseudomonadota</taxon>
        <taxon>Gammaproteobacteria</taxon>
        <taxon>Legionellales</taxon>
        <taxon>Legionellaceae</taxon>
        <taxon>Legionella</taxon>
    </lineage>
</organism>
<proteinExistence type="predicted"/>
<gene>
    <name evidence="1" type="ORF">Ljor_1666</name>
</gene>